<comment type="caution">
    <text evidence="2">The sequence shown here is derived from an EMBL/GenBank/DDBJ whole genome shotgun (WGS) entry which is preliminary data.</text>
</comment>
<feature type="transmembrane region" description="Helical" evidence="1">
    <location>
        <begin position="55"/>
        <end position="73"/>
    </location>
</feature>
<dbReference type="OMA" id="GLMCYVI"/>
<keyword evidence="3" id="KW-1185">Reference proteome</keyword>
<reference evidence="2" key="1">
    <citation type="submission" date="2021-01" db="EMBL/GenBank/DDBJ databases">
        <authorList>
            <consortium name="Genoscope - CEA"/>
            <person name="William W."/>
        </authorList>
    </citation>
    <scope>NUCLEOTIDE SEQUENCE</scope>
</reference>
<feature type="transmembrane region" description="Helical" evidence="1">
    <location>
        <begin position="198"/>
        <end position="219"/>
    </location>
</feature>
<evidence type="ECO:0000313" key="3">
    <source>
        <dbReference type="Proteomes" id="UP000683925"/>
    </source>
</evidence>
<feature type="transmembrane region" description="Helical" evidence="1">
    <location>
        <begin position="225"/>
        <end position="249"/>
    </location>
</feature>
<evidence type="ECO:0000313" key="2">
    <source>
        <dbReference type="EMBL" id="CAD8198573.1"/>
    </source>
</evidence>
<organism evidence="2 3">
    <name type="scientific">Paramecium octaurelia</name>
    <dbReference type="NCBI Taxonomy" id="43137"/>
    <lineage>
        <taxon>Eukaryota</taxon>
        <taxon>Sar</taxon>
        <taxon>Alveolata</taxon>
        <taxon>Ciliophora</taxon>
        <taxon>Intramacronucleata</taxon>
        <taxon>Oligohymenophorea</taxon>
        <taxon>Peniculida</taxon>
        <taxon>Parameciidae</taxon>
        <taxon>Paramecium</taxon>
    </lineage>
</organism>
<dbReference type="EMBL" id="CAJJDP010000117">
    <property type="protein sequence ID" value="CAD8198573.1"/>
    <property type="molecule type" value="Genomic_DNA"/>
</dbReference>
<gene>
    <name evidence="2" type="ORF">POCTA_138.1.T1170077</name>
</gene>
<dbReference type="OrthoDB" id="318271at2759"/>
<proteinExistence type="predicted"/>
<dbReference type="Proteomes" id="UP000683925">
    <property type="component" value="Unassembled WGS sequence"/>
</dbReference>
<keyword evidence="1" id="KW-1133">Transmembrane helix</keyword>
<dbReference type="AlphaFoldDB" id="A0A8S1XCJ0"/>
<protein>
    <recommendedName>
        <fullName evidence="4">Transmembrane protein</fullName>
    </recommendedName>
</protein>
<keyword evidence="1" id="KW-0812">Transmembrane</keyword>
<feature type="transmembrane region" description="Helical" evidence="1">
    <location>
        <begin position="111"/>
        <end position="129"/>
    </location>
</feature>
<name>A0A8S1XCJ0_PAROT</name>
<feature type="transmembrane region" description="Helical" evidence="1">
    <location>
        <begin position="168"/>
        <end position="191"/>
    </location>
</feature>
<sequence>MNNTFTNNVNQSTQQQYLDLQSFETQGQQIQKNIYFEQQDKLDGVSVRINFLKKVLAVLLIEFFITFVIFLIGEFTYLLDVFLEYIIICTYYDKYGDETYEHCYYYFAPTWVFYLFLSASMTLQFTLYFGRQSGRQVMHPYLFFFFYQIFFGFTFTVIWTIMNLNINIMAMFVTWGTVALIIFGLMCYVIFEEKDLSFQVGAIMVFVISLFVFIIFVIIDSSDALQFLLYAFISIIYGLYLVLELRLMLNQNSLKLQIDEYLVLSMLLYALMLQPVVRICEFIYNTCITCSS</sequence>
<evidence type="ECO:0000256" key="1">
    <source>
        <dbReference type="SAM" id="Phobius"/>
    </source>
</evidence>
<evidence type="ECO:0008006" key="4">
    <source>
        <dbReference type="Google" id="ProtNLM"/>
    </source>
</evidence>
<feature type="transmembrane region" description="Helical" evidence="1">
    <location>
        <begin position="141"/>
        <end position="162"/>
    </location>
</feature>
<accession>A0A8S1XCJ0</accession>
<keyword evidence="1" id="KW-0472">Membrane</keyword>